<gene>
    <name evidence="3" type="ORF">ENM84_01790</name>
</gene>
<evidence type="ECO:0000259" key="2">
    <source>
        <dbReference type="PROSITE" id="PS50975"/>
    </source>
</evidence>
<feature type="domain" description="ATP-grasp" evidence="2">
    <location>
        <begin position="129"/>
        <end position="316"/>
    </location>
</feature>
<dbReference type="Gene3D" id="2.30.36.100">
    <property type="match status" value="1"/>
</dbReference>
<evidence type="ECO:0000313" key="3">
    <source>
        <dbReference type="EMBL" id="HHP81378.1"/>
    </source>
</evidence>
<dbReference type="PROSITE" id="PS50975">
    <property type="entry name" value="ATP_GRASP"/>
    <property type="match status" value="1"/>
</dbReference>
<dbReference type="EMBL" id="DRZI01000066">
    <property type="protein sequence ID" value="HHP81378.1"/>
    <property type="molecule type" value="Genomic_DNA"/>
</dbReference>
<accession>A0A7C5TFH5</accession>
<name>A0A7C5TFH5_9CREN</name>
<dbReference type="Pfam" id="PF02655">
    <property type="entry name" value="ATP-grasp_3"/>
    <property type="match status" value="1"/>
</dbReference>
<sequence>MYRSKATDLKILIIEYVTASFGCNNCYSDLLSEGFSMAYTLAKLLKNYVTSHILISQSLGYVYREIADIACYINCRDFMNSIADIASRYDKVIVIAPPMELIELAKILKNIWGPGIEYIKSFSDKFYSIYALEKCGIEVPKTIEIRDIRDVDFSLLEYPIVIKPCMQAGSTCVYIARGYSEAIENSVKALNCDPFHRAVIQQYVKGIHGSISAIFKNKKIVFYSINRQIITLENNMFRYKGNVLPIRDAKIIKNVYKLLTQFIECYPDLEGYIGFDIVIENEKPIVVEVNPRITTPFIAIAKLYPEIGKIFIDAIRGIDIDTQIYLGDVTSESALIAIQEKEIKNDNLVFDDTFFSYKGKEIKIASFKR</sequence>
<protein>
    <submittedName>
        <fullName evidence="3">ATP-grasp domain-containing protein</fullName>
    </submittedName>
</protein>
<dbReference type="Gene3D" id="3.40.50.11770">
    <property type="match status" value="1"/>
</dbReference>
<dbReference type="GO" id="GO:0005524">
    <property type="term" value="F:ATP binding"/>
    <property type="evidence" value="ECO:0007669"/>
    <property type="project" value="UniProtKB-UniRule"/>
</dbReference>
<dbReference type="GO" id="GO:0016879">
    <property type="term" value="F:ligase activity, forming carbon-nitrogen bonds"/>
    <property type="evidence" value="ECO:0007669"/>
    <property type="project" value="TreeGrafter"/>
</dbReference>
<dbReference type="PANTHER" id="PTHR21621">
    <property type="entry name" value="RIBOSOMAL PROTEIN S6 MODIFICATION PROTEIN"/>
    <property type="match status" value="1"/>
</dbReference>
<dbReference type="GO" id="GO:0005737">
    <property type="term" value="C:cytoplasm"/>
    <property type="evidence" value="ECO:0007669"/>
    <property type="project" value="TreeGrafter"/>
</dbReference>
<evidence type="ECO:0000256" key="1">
    <source>
        <dbReference type="PROSITE-ProRule" id="PRU00409"/>
    </source>
</evidence>
<proteinExistence type="predicted"/>
<dbReference type="Gene3D" id="3.30.470.20">
    <property type="entry name" value="ATP-grasp fold, B domain"/>
    <property type="match status" value="1"/>
</dbReference>
<reference evidence="3" key="1">
    <citation type="journal article" date="2020" name="mSystems">
        <title>Genome- and Community-Level Interaction Insights into Carbon Utilization and Element Cycling Functions of Hydrothermarchaeota in Hydrothermal Sediment.</title>
        <authorList>
            <person name="Zhou Z."/>
            <person name="Liu Y."/>
            <person name="Xu W."/>
            <person name="Pan J."/>
            <person name="Luo Z.H."/>
            <person name="Li M."/>
        </authorList>
    </citation>
    <scope>NUCLEOTIDE SEQUENCE [LARGE SCALE GENOMIC DNA]</scope>
    <source>
        <strain evidence="3">SpSt-1121</strain>
    </source>
</reference>
<keyword evidence="1" id="KW-0547">Nucleotide-binding</keyword>
<keyword evidence="1" id="KW-0067">ATP-binding</keyword>
<dbReference type="PANTHER" id="PTHR21621:SF0">
    <property type="entry name" value="BETA-CITRYLGLUTAMATE SYNTHASE B-RELATED"/>
    <property type="match status" value="1"/>
</dbReference>
<comment type="caution">
    <text evidence="3">The sequence shown here is derived from an EMBL/GenBank/DDBJ whole genome shotgun (WGS) entry which is preliminary data.</text>
</comment>
<dbReference type="InterPro" id="IPR003806">
    <property type="entry name" value="ATP-grasp_PylC-type"/>
</dbReference>
<dbReference type="InterPro" id="IPR011761">
    <property type="entry name" value="ATP-grasp"/>
</dbReference>
<organism evidence="3">
    <name type="scientific">Ignisphaera aggregans</name>
    <dbReference type="NCBI Taxonomy" id="334771"/>
    <lineage>
        <taxon>Archaea</taxon>
        <taxon>Thermoproteota</taxon>
        <taxon>Thermoprotei</taxon>
        <taxon>Desulfurococcales</taxon>
        <taxon>Desulfurococcaceae</taxon>
        <taxon>Ignisphaera</taxon>
    </lineage>
</organism>
<dbReference type="GO" id="GO:0046872">
    <property type="term" value="F:metal ion binding"/>
    <property type="evidence" value="ECO:0007669"/>
    <property type="project" value="InterPro"/>
</dbReference>
<dbReference type="SUPFAM" id="SSF56059">
    <property type="entry name" value="Glutathione synthetase ATP-binding domain-like"/>
    <property type="match status" value="1"/>
</dbReference>
<dbReference type="AlphaFoldDB" id="A0A7C5TFH5"/>